<dbReference type="GO" id="GO:0008081">
    <property type="term" value="F:phosphoric diester hydrolase activity"/>
    <property type="evidence" value="ECO:0007669"/>
    <property type="project" value="UniProtKB-ARBA"/>
</dbReference>
<dbReference type="InterPro" id="IPR037522">
    <property type="entry name" value="HD_GYP_dom"/>
</dbReference>
<dbReference type="SUPFAM" id="SSF109604">
    <property type="entry name" value="HD-domain/PDEase-like"/>
    <property type="match status" value="1"/>
</dbReference>
<dbReference type="Gene3D" id="3.30.450.20">
    <property type="entry name" value="PAS domain"/>
    <property type="match status" value="3"/>
</dbReference>
<proteinExistence type="predicted"/>
<accession>A0A6N4DMP2</accession>
<dbReference type="PROSITE" id="PS51832">
    <property type="entry name" value="HD_GYP"/>
    <property type="match status" value="1"/>
</dbReference>
<dbReference type="CDD" id="cd00130">
    <property type="entry name" value="PAS"/>
    <property type="match status" value="3"/>
</dbReference>
<gene>
    <name evidence="4" type="ORF">C3L24_10890</name>
</gene>
<dbReference type="InterPro" id="IPR035965">
    <property type="entry name" value="PAS-like_dom_sf"/>
</dbReference>
<feature type="domain" description="PAS" evidence="1">
    <location>
        <begin position="138"/>
        <end position="211"/>
    </location>
</feature>
<dbReference type="PANTHER" id="PTHR43155:SF2">
    <property type="entry name" value="CYCLIC DI-GMP PHOSPHODIESTERASE PA4108"/>
    <property type="match status" value="1"/>
</dbReference>
<dbReference type="PANTHER" id="PTHR43155">
    <property type="entry name" value="CYCLIC DI-GMP PHOSPHODIESTERASE PA4108-RELATED"/>
    <property type="match status" value="1"/>
</dbReference>
<name>A0A6N4DMP2_9GAMM</name>
<dbReference type="Pfam" id="PF13487">
    <property type="entry name" value="HD_5"/>
    <property type="match status" value="1"/>
</dbReference>
<comment type="caution">
    <text evidence="4">The sequence shown here is derived from an EMBL/GenBank/DDBJ whole genome shotgun (WGS) entry which is preliminary data.</text>
</comment>
<dbReference type="InterPro" id="IPR006675">
    <property type="entry name" value="HDIG_dom"/>
</dbReference>
<dbReference type="SUPFAM" id="SSF55785">
    <property type="entry name" value="PYP-like sensor domain (PAS domain)"/>
    <property type="match status" value="3"/>
</dbReference>
<dbReference type="NCBIfam" id="TIGR00229">
    <property type="entry name" value="sensory_box"/>
    <property type="match status" value="2"/>
</dbReference>
<sequence length="583" mass="65745">MGSQTILSDDVTRLKEILGELQQHGEIGLWILDTATGRVEWDDIVTAIAGVESAAITTPQALLRLVHPKDRHMLVGSLRDAVASGEDHHVLYRVVNNNRWVECWARPERDATGKVVRLRGFLRNISDIRNTEMALTEIEARFQRMAENSPDMLFRLTLPGGRFEYVSPASTRIFGYRPEEFIAHSGLFRERLHPEDAADFETGWKGLSEGGACPAQEYRIIHKDGTCRWISQRATLIIGDRCKPLALEGVITDITESRLAQASLERARQQATHYLEVAGVMMIALDAEGRVTLINRRGCEILGRSKQEIIGREWFSQFLRREDRERIHEVYSRLMAGELVPFEHYENAVIGGDGEARIIAWRNSLLRDESGAITGILSSGEDITEQRHSQHQLRSALENTIQAIARTVEKRDPYTAGHQQRVAELAAAIAREMRMDEERIEGLRLAGMIHDIGKIYIPAEILNRPLKLDEAEMNLVISHCDVGYDIIKEVDFPWPVADMVRQHHERLDGSGYPQGLKGEQILPESQILAVADVVEAMASHRPYRASLGLGVAFGELDNHRGTRYASEVVDACKRLFTEQGYQL</sequence>
<dbReference type="SMART" id="SM00091">
    <property type="entry name" value="PAS"/>
    <property type="match status" value="3"/>
</dbReference>
<evidence type="ECO:0000259" key="1">
    <source>
        <dbReference type="PROSITE" id="PS50112"/>
    </source>
</evidence>
<dbReference type="AlphaFoldDB" id="A0A6N4DMP2"/>
<dbReference type="Pfam" id="PF08448">
    <property type="entry name" value="PAS_4"/>
    <property type="match status" value="1"/>
</dbReference>
<dbReference type="CDD" id="cd00077">
    <property type="entry name" value="HDc"/>
    <property type="match status" value="1"/>
</dbReference>
<feature type="domain" description="PAC" evidence="2">
    <location>
        <begin position="343"/>
        <end position="395"/>
    </location>
</feature>
<dbReference type="PROSITE" id="PS50113">
    <property type="entry name" value="PAC"/>
    <property type="match status" value="2"/>
</dbReference>
<evidence type="ECO:0000259" key="3">
    <source>
        <dbReference type="PROSITE" id="PS51832"/>
    </source>
</evidence>
<dbReference type="NCBIfam" id="TIGR00277">
    <property type="entry name" value="HDIG"/>
    <property type="match status" value="1"/>
</dbReference>
<dbReference type="InterPro" id="IPR001610">
    <property type="entry name" value="PAC"/>
</dbReference>
<reference evidence="4 5" key="1">
    <citation type="submission" date="2018-01" db="EMBL/GenBank/DDBJ databases">
        <title>Novel co-symbiosis in the lucinid bivalve Phacoides pectinatus.</title>
        <authorList>
            <person name="Lim S.J."/>
            <person name="Davis B.G."/>
            <person name="Gill D.E."/>
            <person name="Engel A.S."/>
            <person name="Anderson L.C."/>
            <person name="Campbell B.J."/>
        </authorList>
    </citation>
    <scope>NUCLEOTIDE SEQUENCE [LARGE SCALE GENOMIC DNA]</scope>
    <source>
        <strain evidence="4">N3_P5</strain>
    </source>
</reference>
<evidence type="ECO:0008006" key="6">
    <source>
        <dbReference type="Google" id="ProtNLM"/>
    </source>
</evidence>
<dbReference type="PROSITE" id="PS50112">
    <property type="entry name" value="PAS"/>
    <property type="match status" value="3"/>
</dbReference>
<dbReference type="InterPro" id="IPR013656">
    <property type="entry name" value="PAS_4"/>
</dbReference>
<feature type="domain" description="PAS" evidence="1">
    <location>
        <begin position="267"/>
        <end position="338"/>
    </location>
</feature>
<dbReference type="InterPro" id="IPR013655">
    <property type="entry name" value="PAS_fold_3"/>
</dbReference>
<evidence type="ECO:0000259" key="2">
    <source>
        <dbReference type="PROSITE" id="PS50113"/>
    </source>
</evidence>
<feature type="domain" description="PAC" evidence="2">
    <location>
        <begin position="214"/>
        <end position="266"/>
    </location>
</feature>
<dbReference type="InterPro" id="IPR000014">
    <property type="entry name" value="PAS"/>
</dbReference>
<dbReference type="Gene3D" id="1.10.3210.10">
    <property type="entry name" value="Hypothetical protein af1432"/>
    <property type="match status" value="1"/>
</dbReference>
<dbReference type="EMBL" id="PQCO01000257">
    <property type="protein sequence ID" value="PUD99488.1"/>
    <property type="molecule type" value="Genomic_DNA"/>
</dbReference>
<dbReference type="SMART" id="SM00086">
    <property type="entry name" value="PAC"/>
    <property type="match status" value="3"/>
</dbReference>
<evidence type="ECO:0000313" key="5">
    <source>
        <dbReference type="Proteomes" id="UP000250928"/>
    </source>
</evidence>
<feature type="domain" description="HD-GYP" evidence="3">
    <location>
        <begin position="393"/>
        <end position="583"/>
    </location>
</feature>
<dbReference type="Proteomes" id="UP000250928">
    <property type="component" value="Unassembled WGS sequence"/>
</dbReference>
<dbReference type="InterPro" id="IPR000700">
    <property type="entry name" value="PAS-assoc_C"/>
</dbReference>
<dbReference type="InterPro" id="IPR003607">
    <property type="entry name" value="HD/PDEase_dom"/>
</dbReference>
<dbReference type="Pfam" id="PF08447">
    <property type="entry name" value="PAS_3"/>
    <property type="match status" value="2"/>
</dbReference>
<dbReference type="SMART" id="SM00471">
    <property type="entry name" value="HDc"/>
    <property type="match status" value="1"/>
</dbReference>
<organism evidence="4 5">
    <name type="scientific">Candidatus Sedimenticola endophacoides</name>
    <dbReference type="NCBI Taxonomy" id="2548426"/>
    <lineage>
        <taxon>Bacteria</taxon>
        <taxon>Pseudomonadati</taxon>
        <taxon>Pseudomonadota</taxon>
        <taxon>Gammaproteobacteria</taxon>
        <taxon>Chromatiales</taxon>
        <taxon>Sedimenticolaceae</taxon>
        <taxon>Sedimenticola</taxon>
    </lineage>
</organism>
<evidence type="ECO:0000313" key="4">
    <source>
        <dbReference type="EMBL" id="PUD99488.1"/>
    </source>
</evidence>
<feature type="domain" description="PAS" evidence="1">
    <location>
        <begin position="29"/>
        <end position="85"/>
    </location>
</feature>
<protein>
    <recommendedName>
        <fullName evidence="6">PAS domain S-box protein</fullName>
    </recommendedName>
</protein>